<gene>
    <name evidence="9" type="ORF">ACFO3M_18565</name>
</gene>
<feature type="transmembrane region" description="Helical" evidence="8">
    <location>
        <begin position="218"/>
        <end position="243"/>
    </location>
</feature>
<feature type="transmembrane region" description="Helical" evidence="8">
    <location>
        <begin position="290"/>
        <end position="309"/>
    </location>
</feature>
<keyword evidence="10" id="KW-1185">Reference proteome</keyword>
<dbReference type="PANTHER" id="PTHR23513">
    <property type="entry name" value="INTEGRAL MEMBRANE EFFLUX PROTEIN-RELATED"/>
    <property type="match status" value="1"/>
</dbReference>
<evidence type="ECO:0000313" key="9">
    <source>
        <dbReference type="EMBL" id="MFC4695410.1"/>
    </source>
</evidence>
<dbReference type="InterPro" id="IPR010290">
    <property type="entry name" value="TM_effector"/>
</dbReference>
<evidence type="ECO:0000256" key="4">
    <source>
        <dbReference type="ARBA" id="ARBA00022692"/>
    </source>
</evidence>
<feature type="region of interest" description="Disordered" evidence="7">
    <location>
        <begin position="412"/>
        <end position="442"/>
    </location>
</feature>
<feature type="transmembrane region" description="Helical" evidence="8">
    <location>
        <begin position="48"/>
        <end position="69"/>
    </location>
</feature>
<accession>A0ABV9LP88</accession>
<evidence type="ECO:0000256" key="6">
    <source>
        <dbReference type="ARBA" id="ARBA00023136"/>
    </source>
</evidence>
<dbReference type="Gene3D" id="1.20.1250.20">
    <property type="entry name" value="MFS general substrate transporter like domains"/>
    <property type="match status" value="1"/>
</dbReference>
<organism evidence="9 10">
    <name type="scientific">Geodermatophilus arenarius</name>
    <dbReference type="NCBI Taxonomy" id="1137990"/>
    <lineage>
        <taxon>Bacteria</taxon>
        <taxon>Bacillati</taxon>
        <taxon>Actinomycetota</taxon>
        <taxon>Actinomycetes</taxon>
        <taxon>Geodermatophilales</taxon>
        <taxon>Geodermatophilaceae</taxon>
        <taxon>Geodermatophilus</taxon>
    </lineage>
</organism>
<evidence type="ECO:0000256" key="2">
    <source>
        <dbReference type="ARBA" id="ARBA00022448"/>
    </source>
</evidence>
<dbReference type="Pfam" id="PF05977">
    <property type="entry name" value="MFS_3"/>
    <property type="match status" value="1"/>
</dbReference>
<evidence type="ECO:0000256" key="8">
    <source>
        <dbReference type="SAM" id="Phobius"/>
    </source>
</evidence>
<evidence type="ECO:0000256" key="7">
    <source>
        <dbReference type="SAM" id="MobiDB-lite"/>
    </source>
</evidence>
<sequence length="442" mass="44879">MAGLPRALAPLRHRDYRLLAASMGLSLLAQGLWTVALVWQVVDLGGGPAALSLATALSAGGMLASTLLGGALADRVPQRRILLGVALLQTAAVGLVAVLSLAGALALGPLAAAALAQGVATGLYYPAYSALVPSVVPAGDLLAANGLEGVVRPALAMAIGPAAGGVLVGAFSPGAALLATALTSAVSAACVAALPTVPVRRDEVGSGLFADVREGVAYMVRTPWLLATLLFASLMVLVFIGPFEVLVPFAVRDRTGGGPTEHAWVLAAFGIGGALGSAVVASLRLPRRYLTVMNLLWGFGCVPMVVFGWTSSLWVMIAAAGVLGAAFESSTVIWGTLLQRRVPPALLGRVSSLDFFVSLAFMPLSMALAGPVSEVVGLTGTFLLTGLVPPLLAIAAILYWRLPADEVAHPLDVPAEEPAGPGTVDEPEELPTAGAGPWPPRA</sequence>
<feature type="transmembrane region" description="Helical" evidence="8">
    <location>
        <begin position="177"/>
        <end position="197"/>
    </location>
</feature>
<keyword evidence="4 8" id="KW-0812">Transmembrane</keyword>
<feature type="transmembrane region" description="Helical" evidence="8">
    <location>
        <begin position="154"/>
        <end position="171"/>
    </location>
</feature>
<keyword evidence="6 8" id="KW-0472">Membrane</keyword>
<name>A0ABV9LP88_9ACTN</name>
<feature type="transmembrane region" description="Helical" evidence="8">
    <location>
        <begin position="81"/>
        <end position="107"/>
    </location>
</feature>
<feature type="transmembrane region" description="Helical" evidence="8">
    <location>
        <begin position="375"/>
        <end position="400"/>
    </location>
</feature>
<dbReference type="Proteomes" id="UP001596025">
    <property type="component" value="Unassembled WGS sequence"/>
</dbReference>
<comment type="subcellular location">
    <subcellularLocation>
        <location evidence="1">Cell membrane</location>
        <topology evidence="1">Multi-pass membrane protein</topology>
    </subcellularLocation>
</comment>
<dbReference type="InterPro" id="IPR036259">
    <property type="entry name" value="MFS_trans_sf"/>
</dbReference>
<evidence type="ECO:0000313" key="10">
    <source>
        <dbReference type="Proteomes" id="UP001596025"/>
    </source>
</evidence>
<feature type="transmembrane region" description="Helical" evidence="8">
    <location>
        <begin position="315"/>
        <end position="338"/>
    </location>
</feature>
<dbReference type="RefSeq" id="WP_387992256.1">
    <property type="nucleotide sequence ID" value="NZ_JBHSGR010000023.1"/>
</dbReference>
<keyword evidence="3" id="KW-1003">Cell membrane</keyword>
<feature type="transmembrane region" description="Helical" evidence="8">
    <location>
        <begin position="350"/>
        <end position="369"/>
    </location>
</feature>
<protein>
    <submittedName>
        <fullName evidence="9">MFS transporter</fullName>
    </submittedName>
</protein>
<feature type="transmembrane region" description="Helical" evidence="8">
    <location>
        <begin position="263"/>
        <end position="283"/>
    </location>
</feature>
<dbReference type="PANTHER" id="PTHR23513:SF11">
    <property type="entry name" value="STAPHYLOFERRIN A TRANSPORTER"/>
    <property type="match status" value="1"/>
</dbReference>
<evidence type="ECO:0000256" key="1">
    <source>
        <dbReference type="ARBA" id="ARBA00004651"/>
    </source>
</evidence>
<keyword evidence="2" id="KW-0813">Transport</keyword>
<keyword evidence="5 8" id="KW-1133">Transmembrane helix</keyword>
<proteinExistence type="predicted"/>
<comment type="caution">
    <text evidence="9">The sequence shown here is derived from an EMBL/GenBank/DDBJ whole genome shotgun (WGS) entry which is preliminary data.</text>
</comment>
<evidence type="ECO:0000256" key="5">
    <source>
        <dbReference type="ARBA" id="ARBA00022989"/>
    </source>
</evidence>
<reference evidence="10" key="1">
    <citation type="journal article" date="2019" name="Int. J. Syst. Evol. Microbiol.">
        <title>The Global Catalogue of Microorganisms (GCM) 10K type strain sequencing project: providing services to taxonomists for standard genome sequencing and annotation.</title>
        <authorList>
            <consortium name="The Broad Institute Genomics Platform"/>
            <consortium name="The Broad Institute Genome Sequencing Center for Infectious Disease"/>
            <person name="Wu L."/>
            <person name="Ma J."/>
        </authorList>
    </citation>
    <scope>NUCLEOTIDE SEQUENCE [LARGE SCALE GENOMIC DNA]</scope>
    <source>
        <strain evidence="10">CCUG 62763</strain>
    </source>
</reference>
<evidence type="ECO:0000256" key="3">
    <source>
        <dbReference type="ARBA" id="ARBA00022475"/>
    </source>
</evidence>
<dbReference type="EMBL" id="JBHSGR010000023">
    <property type="protein sequence ID" value="MFC4695410.1"/>
    <property type="molecule type" value="Genomic_DNA"/>
</dbReference>
<dbReference type="CDD" id="cd06173">
    <property type="entry name" value="MFS_MefA_like"/>
    <property type="match status" value="1"/>
</dbReference>
<feature type="transmembrane region" description="Helical" evidence="8">
    <location>
        <begin position="18"/>
        <end position="42"/>
    </location>
</feature>
<dbReference type="SUPFAM" id="SSF103473">
    <property type="entry name" value="MFS general substrate transporter"/>
    <property type="match status" value="1"/>
</dbReference>